<feature type="compositionally biased region" description="Low complexity" evidence="1">
    <location>
        <begin position="255"/>
        <end position="272"/>
    </location>
</feature>
<proteinExistence type="predicted"/>
<feature type="compositionally biased region" description="Basic and acidic residues" evidence="1">
    <location>
        <begin position="236"/>
        <end position="250"/>
    </location>
</feature>
<feature type="region of interest" description="Disordered" evidence="1">
    <location>
        <begin position="154"/>
        <end position="182"/>
    </location>
</feature>
<feature type="compositionally biased region" description="Basic and acidic residues" evidence="1">
    <location>
        <begin position="163"/>
        <end position="173"/>
    </location>
</feature>
<dbReference type="EMBL" id="JAULSW010000003">
    <property type="protein sequence ID" value="KAK3386886.1"/>
    <property type="molecule type" value="Genomic_DNA"/>
</dbReference>
<dbReference type="AlphaFoldDB" id="A0AAE0U106"/>
<keyword evidence="3" id="KW-1185">Reference proteome</keyword>
<evidence type="ECO:0000256" key="1">
    <source>
        <dbReference type="SAM" id="MobiDB-lite"/>
    </source>
</evidence>
<reference evidence="2" key="1">
    <citation type="journal article" date="2023" name="Mol. Phylogenet. Evol.">
        <title>Genome-scale phylogeny and comparative genomics of the fungal order Sordariales.</title>
        <authorList>
            <person name="Hensen N."/>
            <person name="Bonometti L."/>
            <person name="Westerberg I."/>
            <person name="Brannstrom I.O."/>
            <person name="Guillou S."/>
            <person name="Cros-Aarteil S."/>
            <person name="Calhoun S."/>
            <person name="Haridas S."/>
            <person name="Kuo A."/>
            <person name="Mondo S."/>
            <person name="Pangilinan J."/>
            <person name="Riley R."/>
            <person name="LaButti K."/>
            <person name="Andreopoulos B."/>
            <person name="Lipzen A."/>
            <person name="Chen C."/>
            <person name="Yan M."/>
            <person name="Daum C."/>
            <person name="Ng V."/>
            <person name="Clum A."/>
            <person name="Steindorff A."/>
            <person name="Ohm R.A."/>
            <person name="Martin F."/>
            <person name="Silar P."/>
            <person name="Natvig D.O."/>
            <person name="Lalanne C."/>
            <person name="Gautier V."/>
            <person name="Ament-Velasquez S.L."/>
            <person name="Kruys A."/>
            <person name="Hutchinson M.I."/>
            <person name="Powell A.J."/>
            <person name="Barry K."/>
            <person name="Miller A.N."/>
            <person name="Grigoriev I.V."/>
            <person name="Debuchy R."/>
            <person name="Gladieux P."/>
            <person name="Hiltunen Thoren M."/>
            <person name="Johannesson H."/>
        </authorList>
    </citation>
    <scope>NUCLEOTIDE SEQUENCE</scope>
    <source>
        <strain evidence="2">CBS 232.78</strain>
    </source>
</reference>
<evidence type="ECO:0000313" key="2">
    <source>
        <dbReference type="EMBL" id="KAK3386886.1"/>
    </source>
</evidence>
<name>A0AAE0U106_9PEZI</name>
<feature type="region of interest" description="Disordered" evidence="1">
    <location>
        <begin position="236"/>
        <end position="273"/>
    </location>
</feature>
<sequence length="385" mass="42934">MADPFAVLAASSKCIKGLQIVHQHYVEFQRAELNVKTLMAQCSMLDLIISKIRDWYNSDDPDAKHGQDGRISLVLAESEEVLNELLTKLQPVLAIGQKYKKSKKEEKEKMGFGSRISAAWKNSDTEHFRARLDSQILMVNTLLTVLTKESVDEFSKTGNPKDPFGDVHEEDPSSVRAALDEESQTFRAVANDLDEETRSFLSQGPLGEKEFSFDAEILTSQTYRAMYARWERLSLQDQRRPEDKGSTSKEESEEGPAASASSPSQRGAAGSSTVSADPAVIIESYEEALPVYKKKTVTAQDVADAKERLRSWIELQAEIISLKYAHGGEGIRAEKSRAAESILSGLLKDVVGWEQDRTQWNDEELEQVNWLGGVLRELDQGSSQS</sequence>
<dbReference type="Proteomes" id="UP001285441">
    <property type="component" value="Unassembled WGS sequence"/>
</dbReference>
<protein>
    <submittedName>
        <fullName evidence="2">Uncharacterized protein</fullName>
    </submittedName>
</protein>
<evidence type="ECO:0000313" key="3">
    <source>
        <dbReference type="Proteomes" id="UP001285441"/>
    </source>
</evidence>
<accession>A0AAE0U106</accession>
<gene>
    <name evidence="2" type="ORF">B0H63DRAFT_141852</name>
</gene>
<comment type="caution">
    <text evidence="2">The sequence shown here is derived from an EMBL/GenBank/DDBJ whole genome shotgun (WGS) entry which is preliminary data.</text>
</comment>
<organism evidence="2 3">
    <name type="scientific">Podospora didyma</name>
    <dbReference type="NCBI Taxonomy" id="330526"/>
    <lineage>
        <taxon>Eukaryota</taxon>
        <taxon>Fungi</taxon>
        <taxon>Dikarya</taxon>
        <taxon>Ascomycota</taxon>
        <taxon>Pezizomycotina</taxon>
        <taxon>Sordariomycetes</taxon>
        <taxon>Sordariomycetidae</taxon>
        <taxon>Sordariales</taxon>
        <taxon>Podosporaceae</taxon>
        <taxon>Podospora</taxon>
    </lineage>
</organism>
<reference evidence="2" key="2">
    <citation type="submission" date="2023-06" db="EMBL/GenBank/DDBJ databases">
        <authorList>
            <consortium name="Lawrence Berkeley National Laboratory"/>
            <person name="Haridas S."/>
            <person name="Hensen N."/>
            <person name="Bonometti L."/>
            <person name="Westerberg I."/>
            <person name="Brannstrom I.O."/>
            <person name="Guillou S."/>
            <person name="Cros-Aarteil S."/>
            <person name="Calhoun S."/>
            <person name="Kuo A."/>
            <person name="Mondo S."/>
            <person name="Pangilinan J."/>
            <person name="Riley R."/>
            <person name="LaButti K."/>
            <person name="Andreopoulos B."/>
            <person name="Lipzen A."/>
            <person name="Chen C."/>
            <person name="Yanf M."/>
            <person name="Daum C."/>
            <person name="Ng V."/>
            <person name="Clum A."/>
            <person name="Steindorff A."/>
            <person name="Ohm R."/>
            <person name="Martin F."/>
            <person name="Silar P."/>
            <person name="Natvig D."/>
            <person name="Lalanne C."/>
            <person name="Gautier V."/>
            <person name="Ament-velasquez S.L."/>
            <person name="Kruys A."/>
            <person name="Hutchinson M.I."/>
            <person name="Powell A.J."/>
            <person name="Barry K."/>
            <person name="Miller A.N."/>
            <person name="Grigoriev I.V."/>
            <person name="Debuchy R."/>
            <person name="Gladieux P."/>
            <person name="Thoren M.H."/>
            <person name="Johannesson H."/>
        </authorList>
    </citation>
    <scope>NUCLEOTIDE SEQUENCE</scope>
    <source>
        <strain evidence="2">CBS 232.78</strain>
    </source>
</reference>